<comment type="caution">
    <text evidence="1">The sequence shown here is derived from an EMBL/GenBank/DDBJ whole genome shotgun (WGS) entry which is preliminary data.</text>
</comment>
<gene>
    <name evidence="1" type="ORF">E1N52_29025</name>
</gene>
<protein>
    <submittedName>
        <fullName evidence="1">Uncharacterized protein</fullName>
    </submittedName>
</protein>
<sequence length="59" mass="6410">MACINLSSVVVGTIPRATMRVAPDDPGKTPGFGSQFNRQVVRQAVVPFTSSKFSDRKTR</sequence>
<evidence type="ECO:0000313" key="2">
    <source>
        <dbReference type="Proteomes" id="UP000295606"/>
    </source>
</evidence>
<dbReference type="EMBL" id="SMOD01000027">
    <property type="protein sequence ID" value="TDG04504.1"/>
    <property type="molecule type" value="Genomic_DNA"/>
</dbReference>
<dbReference type="OrthoDB" id="9134862at2"/>
<reference evidence="1 2" key="1">
    <citation type="submission" date="2019-03" db="EMBL/GenBank/DDBJ databases">
        <title>Paraburkholderia sp. isolated from native Mimosa gymnas in Guartela State Park, Brazil.</title>
        <authorList>
            <person name="Paulitsch F."/>
            <person name="Hungria M."/>
            <person name="Delamuta J.R.M."/>
            <person name="Ribeiro R.A."/>
            <person name="Dall'Agnol R."/>
            <person name="Silva J.S.B."/>
        </authorList>
    </citation>
    <scope>NUCLEOTIDE SEQUENCE [LARGE SCALE GENOMIC DNA]</scope>
    <source>
        <strain evidence="1 2">CNPSo 3008</strain>
    </source>
</reference>
<dbReference type="Proteomes" id="UP000295606">
    <property type="component" value="Unassembled WGS sequence"/>
</dbReference>
<accession>A0A4R5L953</accession>
<organism evidence="1 2">
    <name type="scientific">Paraburkholderia guartelaensis</name>
    <dbReference type="NCBI Taxonomy" id="2546446"/>
    <lineage>
        <taxon>Bacteria</taxon>
        <taxon>Pseudomonadati</taxon>
        <taxon>Pseudomonadota</taxon>
        <taxon>Betaproteobacteria</taxon>
        <taxon>Burkholderiales</taxon>
        <taxon>Burkholderiaceae</taxon>
        <taxon>Paraburkholderia</taxon>
    </lineage>
</organism>
<evidence type="ECO:0000313" key="1">
    <source>
        <dbReference type="EMBL" id="TDG04504.1"/>
    </source>
</evidence>
<name>A0A4R5L953_9BURK</name>
<proteinExistence type="predicted"/>
<dbReference type="AlphaFoldDB" id="A0A4R5L953"/>